<dbReference type="Proteomes" id="UP000712600">
    <property type="component" value="Unassembled WGS sequence"/>
</dbReference>
<comment type="function">
    <text evidence="10">Ubiquitin ligase protein which is a component of the N-end rule pathway. Recognizes and binds to proteins bearing specific N-terminal residues that are destabilizing according to the N-end rule, leading to their ubiquitination and subsequent degradation.</text>
</comment>
<comment type="similarity">
    <text evidence="8 10">Belongs to the E3 ubiquitin-protein ligase UBR1-like family.</text>
</comment>
<dbReference type="Gene3D" id="1.10.10.2670">
    <property type="entry name" value="E3 ubiquitin-protein ligase"/>
    <property type="match status" value="1"/>
</dbReference>
<comment type="catalytic activity">
    <reaction evidence="1 10">
        <text>S-ubiquitinyl-[E2 ubiquitin-conjugating enzyme]-L-cysteine + [acceptor protein]-L-lysine = [E2 ubiquitin-conjugating enzyme]-L-cysteine + N(6)-ubiquitinyl-[acceptor protein]-L-lysine.</text>
        <dbReference type="EC" id="2.3.2.27"/>
    </reaction>
</comment>
<feature type="domain" description="UBR-type" evidence="12">
    <location>
        <begin position="98"/>
        <end position="168"/>
    </location>
</feature>
<feature type="non-terminal residue" evidence="13">
    <location>
        <position position="1"/>
    </location>
</feature>
<sequence>RLASVGVPKKCCSKRGLVEFVRSNRSRTSEIVSALLPTDEDVKIGLKGTRERSRLSAVSPTMKKRFRESMSWLQWLMFQDEPGVSLKSLAKLNVDQRGVCGSVWGENDIAYRCRTCESDSTCAICVACFENGDHSSHDYSITYTSGGCCDCGDDAAWKQEGFCSNHKGSEQIQPLSENLAESVGPVLDALFACWNSKLLSAEGIRKKDARSNDALAVRQKMSNEMTFAVVEMLLGFYKSSESLLSFVSRRIVASSGLLILLVKAERFLDQDVMKKLHDLFLKLIGDPVFKPEFAKALVSYYPLVVSGAVEKGDDPKFMKYPILPLFSVQFFTVPTLATVLVKEMNLLAMLLGCLSDIFLSCCGEDGVLQVTLASFLIYSLLCYATKWVRLCEISDRVIADLKYVTSHDVVSKYATHEHLELSRSWLKILTVAQGMDPLKRETGIHIEEENENMHLFFGLSHSIAGIHSLLVNGAYSPASDEQLENERTTKADGDGERYAKVGKLSHKDSVCTAMISSSFFDSSMASEVHEVDAFRTLIPSSAIWLIRECLKVLETCLGNDEDLKYVTSHDVVSKYATHEHLELSRSWLKILTVAQGMDPLKRETGIHIEEENENMHLFFDLSHSIAGIHSLLVNGAYSPASDEQLENERTTKADGDGERYAKVGKLSHKDSVCTAMISSSFFDSSMASEVHEVDAFRTLIPSSAIWLIRECLKVLETCLGNDEGISKFLCKLVSPSGRSVSSREPSTEVEADVRTDCRRLSRNSSDPTENASGVHILGLCDWPDIHYDVSFQAISVHLPLHRLLSLLIGKALRMCYGESTLHHGVNVSLEIPQADCFSYVLGDFHPCGFSALVMEHVLRVRVFCAQVIAGMWKKNGDTALVSCEWYRSVRRSEQGLELDLFLLQCCGALAPADSYVNKLLSRFGLSSYLSLNLDITNEYEPVLVQEMLALLIQILQERRFCGFSTAESLRREIICKLATGDFTRSQLVKSLPRDLSKSDELQEVLDNVSDYCNPSGMNQGKYSLRSSCWKELNLYHPRLHSGELQSAEERFSRYCGVSALATQLPRWRMIYPPLKGLSRIGTCKATFQIISSALYYALQSGTSVKSRAPDGVLITALHLLSLSLDICTQQRESNIQACCVEDSIPILELAGLEIMGINQRTGHESLLSLLVSLMRTRKDDGLHQFPEAGSCNISSWIAKLLKKFSAIDSVCMKLLQSLAPEVVSQSGFDKVTSGAASDAKRKAKARERQAAILEMIVMVILISMQAKMKAEQAKFLSTLSSSMDDDDPRSETETSDSLMEQDSEIAVREVCSLCHDPDSKDPVSFLIFLQKSKLLSFVDRGPPSWDQRSQSEKNMSVDGVRVVLRRNFSSDSLMIPHDATSEPATDSVFESLTTRLIRNGQTEKRSSDGMGKDESNMESMEIAMYQTARRKINNVINQSLTHVDQRPHAAESSSERNPVGGLPTLQVRVPDIRSRQTSRHSDVSSDGFHPTDCDGVYLSSCGHAVHQSCLERYLKSLKER</sequence>
<reference evidence="13" key="1">
    <citation type="submission" date="2019-12" db="EMBL/GenBank/DDBJ databases">
        <title>Genome sequencing and annotation of Brassica cretica.</title>
        <authorList>
            <person name="Studholme D.J."/>
            <person name="Sarris P."/>
        </authorList>
    </citation>
    <scope>NUCLEOTIDE SEQUENCE</scope>
    <source>
        <strain evidence="13">PFS-109/04</strain>
        <tissue evidence="13">Leaf</tissue>
    </source>
</reference>
<evidence type="ECO:0000256" key="8">
    <source>
        <dbReference type="ARBA" id="ARBA00046341"/>
    </source>
</evidence>
<dbReference type="FunFam" id="2.10.110.30:FF:000002">
    <property type="entry name" value="Putative e3 ubiquitin-protein ligase ubr3"/>
    <property type="match status" value="1"/>
</dbReference>
<dbReference type="GO" id="GO:0071596">
    <property type="term" value="P:ubiquitin-dependent protein catabolic process via the N-end rule pathway"/>
    <property type="evidence" value="ECO:0007669"/>
    <property type="project" value="UniProtKB-UniRule"/>
</dbReference>
<dbReference type="InterPro" id="IPR039164">
    <property type="entry name" value="UBR1-like"/>
</dbReference>
<dbReference type="PANTHER" id="PTHR21497">
    <property type="entry name" value="UBIQUITIN LIGASE E3 ALPHA-RELATED"/>
    <property type="match status" value="1"/>
</dbReference>
<name>A0A8S9PE37_BRACR</name>
<proteinExistence type="inferred from homology"/>
<dbReference type="InterPro" id="IPR003126">
    <property type="entry name" value="Znf_UBR"/>
</dbReference>
<evidence type="ECO:0000256" key="3">
    <source>
        <dbReference type="ARBA" id="ARBA00022679"/>
    </source>
</evidence>
<dbReference type="Pfam" id="PF22960">
    <property type="entry name" value="WHD_UBR1"/>
    <property type="match status" value="1"/>
</dbReference>
<dbReference type="GO" id="GO:0000151">
    <property type="term" value="C:ubiquitin ligase complex"/>
    <property type="evidence" value="ECO:0007669"/>
    <property type="project" value="TreeGrafter"/>
</dbReference>
<evidence type="ECO:0000313" key="14">
    <source>
        <dbReference type="Proteomes" id="UP000712600"/>
    </source>
</evidence>
<dbReference type="PANTHER" id="PTHR21497:SF52">
    <property type="entry name" value="E3 UBIQUITIN-PROTEIN LIGASE"/>
    <property type="match status" value="1"/>
</dbReference>
<evidence type="ECO:0000259" key="12">
    <source>
        <dbReference type="PROSITE" id="PS51157"/>
    </source>
</evidence>
<feature type="region of interest" description="Disordered" evidence="11">
    <location>
        <begin position="1279"/>
        <end position="1300"/>
    </location>
</feature>
<keyword evidence="4 10" id="KW-0479">Metal-binding</keyword>
<dbReference type="GO" id="GO:0005737">
    <property type="term" value="C:cytoplasm"/>
    <property type="evidence" value="ECO:0007669"/>
    <property type="project" value="TreeGrafter"/>
</dbReference>
<dbReference type="SMART" id="SM00396">
    <property type="entry name" value="ZnF_UBR1"/>
    <property type="match status" value="1"/>
</dbReference>
<evidence type="ECO:0000256" key="2">
    <source>
        <dbReference type="ARBA" id="ARBA00004906"/>
    </source>
</evidence>
<feature type="region of interest" description="Disordered" evidence="11">
    <location>
        <begin position="1443"/>
        <end position="1489"/>
    </location>
</feature>
<dbReference type="PROSITE" id="PS51157">
    <property type="entry name" value="ZF_UBR"/>
    <property type="match status" value="1"/>
</dbReference>
<evidence type="ECO:0000256" key="1">
    <source>
        <dbReference type="ARBA" id="ARBA00000900"/>
    </source>
</evidence>
<evidence type="ECO:0000256" key="6">
    <source>
        <dbReference type="ARBA" id="ARBA00022786"/>
    </source>
</evidence>
<keyword evidence="6 10" id="KW-0833">Ubl conjugation pathway</keyword>
<comment type="caution">
    <text evidence="13">The sequence shown here is derived from an EMBL/GenBank/DDBJ whole genome shotgun (WGS) entry which is preliminary data.</text>
</comment>
<dbReference type="InterPro" id="IPR036390">
    <property type="entry name" value="WH_DNA-bd_sf"/>
</dbReference>
<dbReference type="SUPFAM" id="SSF46785">
    <property type="entry name" value="Winged helix' DNA-binding domain"/>
    <property type="match status" value="1"/>
</dbReference>
<dbReference type="CDD" id="cd19673">
    <property type="entry name" value="UBR-box_UBR3"/>
    <property type="match status" value="1"/>
</dbReference>
<accession>A0A8S9PE37</accession>
<evidence type="ECO:0000256" key="9">
    <source>
        <dbReference type="PROSITE-ProRule" id="PRU00508"/>
    </source>
</evidence>
<organism evidence="13 14">
    <name type="scientific">Brassica cretica</name>
    <name type="common">Mustard</name>
    <dbReference type="NCBI Taxonomy" id="69181"/>
    <lineage>
        <taxon>Eukaryota</taxon>
        <taxon>Viridiplantae</taxon>
        <taxon>Streptophyta</taxon>
        <taxon>Embryophyta</taxon>
        <taxon>Tracheophyta</taxon>
        <taxon>Spermatophyta</taxon>
        <taxon>Magnoliopsida</taxon>
        <taxon>eudicotyledons</taxon>
        <taxon>Gunneridae</taxon>
        <taxon>Pentapetalae</taxon>
        <taxon>rosids</taxon>
        <taxon>malvids</taxon>
        <taxon>Brassicales</taxon>
        <taxon>Brassicaceae</taxon>
        <taxon>Brassiceae</taxon>
        <taxon>Brassica</taxon>
    </lineage>
</organism>
<dbReference type="GO" id="GO:0016567">
    <property type="term" value="P:protein ubiquitination"/>
    <property type="evidence" value="ECO:0007669"/>
    <property type="project" value="UniProtKB-UniRule"/>
</dbReference>
<keyword evidence="3 10" id="KW-0808">Transferase</keyword>
<dbReference type="InterPro" id="IPR055194">
    <property type="entry name" value="UBR1-like_WH"/>
</dbReference>
<dbReference type="EC" id="2.3.2.27" evidence="10"/>
<evidence type="ECO:0000256" key="4">
    <source>
        <dbReference type="ARBA" id="ARBA00022723"/>
    </source>
</evidence>
<evidence type="ECO:0000256" key="11">
    <source>
        <dbReference type="SAM" id="MobiDB-lite"/>
    </source>
</evidence>
<dbReference type="Pfam" id="PF02207">
    <property type="entry name" value="zf-UBR"/>
    <property type="match status" value="1"/>
</dbReference>
<evidence type="ECO:0000256" key="5">
    <source>
        <dbReference type="ARBA" id="ARBA00022771"/>
    </source>
</evidence>
<dbReference type="Gene3D" id="2.10.110.30">
    <property type="match status" value="1"/>
</dbReference>
<dbReference type="GO" id="GO:0061630">
    <property type="term" value="F:ubiquitin protein ligase activity"/>
    <property type="evidence" value="ECO:0007669"/>
    <property type="project" value="UniProtKB-UniRule"/>
</dbReference>
<keyword evidence="5 10" id="KW-0863">Zinc-finger</keyword>
<gene>
    <name evidence="13" type="ORF">F2Q69_00000088</name>
</gene>
<evidence type="ECO:0000256" key="10">
    <source>
        <dbReference type="RuleBase" id="RU366018"/>
    </source>
</evidence>
<evidence type="ECO:0000313" key="13">
    <source>
        <dbReference type="EMBL" id="KAF3513400.1"/>
    </source>
</evidence>
<comment type="pathway">
    <text evidence="2 10">Protein modification; protein ubiquitination.</text>
</comment>
<feature type="zinc finger region" description="UBR-type" evidence="9">
    <location>
        <begin position="98"/>
        <end position="168"/>
    </location>
</feature>
<dbReference type="GO" id="GO:0008270">
    <property type="term" value="F:zinc ion binding"/>
    <property type="evidence" value="ECO:0007669"/>
    <property type="project" value="UniProtKB-UniRule"/>
</dbReference>
<dbReference type="InterPro" id="IPR042065">
    <property type="entry name" value="E3_ELL-like"/>
</dbReference>
<dbReference type="EMBL" id="QGKX02001521">
    <property type="protein sequence ID" value="KAF3513400.1"/>
    <property type="molecule type" value="Genomic_DNA"/>
</dbReference>
<feature type="compositionally biased region" description="Basic and acidic residues" evidence="11">
    <location>
        <begin position="1470"/>
        <end position="1483"/>
    </location>
</feature>
<keyword evidence="7 10" id="KW-0862">Zinc</keyword>
<evidence type="ECO:0000256" key="7">
    <source>
        <dbReference type="ARBA" id="ARBA00022833"/>
    </source>
</evidence>
<protein>
    <recommendedName>
        <fullName evidence="10">E3 ubiquitin-protein ligase</fullName>
        <ecNumber evidence="10">2.3.2.27</ecNumber>
    </recommendedName>
</protein>